<organism evidence="2 3">
    <name type="scientific">Tritrichomonas musculus</name>
    <dbReference type="NCBI Taxonomy" id="1915356"/>
    <lineage>
        <taxon>Eukaryota</taxon>
        <taxon>Metamonada</taxon>
        <taxon>Parabasalia</taxon>
        <taxon>Tritrichomonadida</taxon>
        <taxon>Tritrichomonadidae</taxon>
        <taxon>Tritrichomonas</taxon>
    </lineage>
</organism>
<evidence type="ECO:0000259" key="1">
    <source>
        <dbReference type="Pfam" id="PF00485"/>
    </source>
</evidence>
<evidence type="ECO:0000313" key="2">
    <source>
        <dbReference type="EMBL" id="KAK8884736.1"/>
    </source>
</evidence>
<dbReference type="Gene3D" id="3.30.980.10">
    <property type="entry name" value="Threonyl-trna Synthetase, Chain A, domain 2"/>
    <property type="match status" value="1"/>
</dbReference>
<feature type="domain" description="Phosphoribulokinase/uridine kinase" evidence="1">
    <location>
        <begin position="254"/>
        <end position="452"/>
    </location>
</feature>
<dbReference type="InterPro" id="IPR027417">
    <property type="entry name" value="P-loop_NTPase"/>
</dbReference>
<comment type="caution">
    <text evidence="2">The sequence shown here is derived from an EMBL/GenBank/DDBJ whole genome shotgun (WGS) entry which is preliminary data.</text>
</comment>
<name>A0ABR2K1Y2_9EUKA</name>
<dbReference type="CDD" id="cd02028">
    <property type="entry name" value="UMPK_like"/>
    <property type="match status" value="1"/>
</dbReference>
<accession>A0ABR2K1Y2</accession>
<dbReference type="PANTHER" id="PTHR10285">
    <property type="entry name" value="URIDINE KINASE"/>
    <property type="match status" value="1"/>
</dbReference>
<dbReference type="SUPFAM" id="SSF55186">
    <property type="entry name" value="ThrRS/AlaRS common domain"/>
    <property type="match status" value="1"/>
</dbReference>
<keyword evidence="3" id="KW-1185">Reference proteome</keyword>
<gene>
    <name evidence="2" type="ORF">M9Y10_043856</name>
</gene>
<protein>
    <recommendedName>
        <fullName evidence="1">Phosphoribulokinase/uridine kinase domain-containing protein</fullName>
    </recommendedName>
</protein>
<dbReference type="Gene3D" id="3.40.50.300">
    <property type="entry name" value="P-loop containing nucleotide triphosphate hydrolases"/>
    <property type="match status" value="1"/>
</dbReference>
<proteinExistence type="predicted"/>
<sequence length="529" mass="60794">MLKGYDPKRFASSDYITSQPKPKNDILATASLRVIQNANRATLIFLTSSLYQKLFHRQLKIAHSLGDGLYCIDLEKNIITEEMITHLKHEISEFISTHESLEIIDVPRAELLKKFVENKRQDKVGILKTISTPEIKCVKCDEFLDYIIEPMETNLKRLPIYTFQKYHNGFVLRLPTLLSPDSLQEWIEPKSQADMFDEYAEWAELVGVDNISKLNEAIYQKKVDDIKWVCEGLHQRKLANLAIKLIEGYPSKRVITIAGPSSSNKTTFAKRLGIALQVNGYNSLVIEMDDYFLNREDTPFGPDGLRDFESIVALNVSLLSERVHKLINNESVPRRKFDFIEGIGYDIQEQQQKLGDKCFLILEGIHGLNPQLLKELGRDEVVPIYVAPLSPLSIDNTHRFPTTDLRLIRRIIRDHKFRGYSARKTIRRWTSVRIGEEKNIFPYQNNAQLFFNSSLVYELPVLSIFARGLLSEATVPEEGEDLNDPMTKEITREAKRLLLLVGMFYAIPQQDVPHISCIREFTGGSDLKY</sequence>
<dbReference type="SUPFAM" id="SSF52540">
    <property type="entry name" value="P-loop containing nucleoside triphosphate hydrolases"/>
    <property type="match status" value="1"/>
</dbReference>
<dbReference type="Proteomes" id="UP001470230">
    <property type="component" value="Unassembled WGS sequence"/>
</dbReference>
<evidence type="ECO:0000313" key="3">
    <source>
        <dbReference type="Proteomes" id="UP001470230"/>
    </source>
</evidence>
<dbReference type="Pfam" id="PF00485">
    <property type="entry name" value="PRK"/>
    <property type="match status" value="1"/>
</dbReference>
<dbReference type="InterPro" id="IPR006083">
    <property type="entry name" value="PRK/URK"/>
</dbReference>
<dbReference type="InterPro" id="IPR018163">
    <property type="entry name" value="Thr/Ala-tRNA-synth_IIc_edit"/>
</dbReference>
<reference evidence="2 3" key="1">
    <citation type="submission" date="2024-04" db="EMBL/GenBank/DDBJ databases">
        <title>Tritrichomonas musculus Genome.</title>
        <authorList>
            <person name="Alves-Ferreira E."/>
            <person name="Grigg M."/>
            <person name="Lorenzi H."/>
            <person name="Galac M."/>
        </authorList>
    </citation>
    <scope>NUCLEOTIDE SEQUENCE [LARGE SCALE GENOMIC DNA]</scope>
    <source>
        <strain evidence="2 3">EAF2021</strain>
    </source>
</reference>
<dbReference type="EMBL" id="JAPFFF010000008">
    <property type="protein sequence ID" value="KAK8884736.1"/>
    <property type="molecule type" value="Genomic_DNA"/>
</dbReference>